<dbReference type="GO" id="GO:0016491">
    <property type="term" value="F:oxidoreductase activity"/>
    <property type="evidence" value="ECO:0007669"/>
    <property type="project" value="UniProtKB-KW"/>
</dbReference>
<sequence>MPSLVTKAIMSTTKIDLLIIGGGPAGLSAAITFSRLRRSCVIYDSGDYRNASASHSHTILGFEGQNPADYRAKVRSELLRDYNATTTFRNGQIVSLVKVGEDFEAKDAEGNTLKARKVILATGLKDHLPDIAGVSEQWGKRIIHCIFCHGTETANQPFAFVFTPNNVKLNPLLVAGMLKLWGAMDHQPVYILTHGSDVSTEEGRREAGLETYWEVIQNKGYQVISSPIQSIKENDSKTSLIIEFADHPSISVPYMLLFPEKITPSDHGSFIVNEELLGAPLGPMGTIPAPTESLGAPKMPPRMGDDPRTPVEGLFWAGNSGSMPANVTISAAQGSAAAIVAADELGTEDLIKFA</sequence>
<keyword evidence="2" id="KW-0285">Flavoprotein</keyword>
<accession>A0A854QNV0</accession>
<dbReference type="PANTHER" id="PTHR48105">
    <property type="entry name" value="THIOREDOXIN REDUCTASE 1-RELATED-RELATED"/>
    <property type="match status" value="1"/>
</dbReference>
<dbReference type="Pfam" id="PF07992">
    <property type="entry name" value="Pyr_redox_2"/>
    <property type="match status" value="1"/>
</dbReference>
<evidence type="ECO:0000256" key="1">
    <source>
        <dbReference type="ARBA" id="ARBA00009333"/>
    </source>
</evidence>
<dbReference type="AlphaFoldDB" id="A0A854QNV0"/>
<evidence type="ECO:0000256" key="3">
    <source>
        <dbReference type="ARBA" id="ARBA00023002"/>
    </source>
</evidence>
<dbReference type="GO" id="GO:0097237">
    <property type="term" value="P:cellular response to toxic substance"/>
    <property type="evidence" value="ECO:0007669"/>
    <property type="project" value="UniProtKB-ARBA"/>
</dbReference>
<dbReference type="InterPro" id="IPR023753">
    <property type="entry name" value="FAD/NAD-binding_dom"/>
</dbReference>
<evidence type="ECO:0000313" key="5">
    <source>
        <dbReference type="EMBL" id="OXG25213.1"/>
    </source>
</evidence>
<dbReference type="EMBL" id="AMKT01000028">
    <property type="protein sequence ID" value="OXG25213.1"/>
    <property type="molecule type" value="Genomic_DNA"/>
</dbReference>
<dbReference type="Proteomes" id="UP000199727">
    <property type="component" value="Unassembled WGS sequence"/>
</dbReference>
<comment type="similarity">
    <text evidence="1">Belongs to the class-II pyridine nucleotide-disulfide oxidoreductase family.</text>
</comment>
<dbReference type="Gene3D" id="3.50.50.60">
    <property type="entry name" value="FAD/NAD(P)-binding domain"/>
    <property type="match status" value="2"/>
</dbReference>
<feature type="domain" description="FAD/NAD(P)-binding" evidence="4">
    <location>
        <begin position="16"/>
        <end position="157"/>
    </location>
</feature>
<reference evidence="5 6" key="1">
    <citation type="submission" date="2017-06" db="EMBL/GenBank/DDBJ databases">
        <title>Global population genomics of the pathogenic fungus Cryptococcus neoformans var. grubii.</title>
        <authorList>
            <person name="Cuomo C."/>
            <person name="Litvintseva A."/>
            <person name="Chen Y."/>
            <person name="Young S."/>
            <person name="Zeng Q."/>
            <person name="Chapman S."/>
            <person name="Gujja S."/>
            <person name="Saif S."/>
            <person name="Birren B."/>
        </authorList>
    </citation>
    <scope>NUCLEOTIDE SEQUENCE [LARGE SCALE GENOMIC DNA]</scope>
    <source>
        <strain evidence="5 6">Tu259-1</strain>
    </source>
</reference>
<dbReference type="PRINTS" id="PR00469">
    <property type="entry name" value="PNDRDTASEII"/>
</dbReference>
<gene>
    <name evidence="5" type="ORF">C361_02217</name>
</gene>
<dbReference type="PRINTS" id="PR00368">
    <property type="entry name" value="FADPNR"/>
</dbReference>
<protein>
    <submittedName>
        <fullName evidence="5">Thioredoxin reductase GliT</fullName>
    </submittedName>
</protein>
<dbReference type="SUPFAM" id="SSF51905">
    <property type="entry name" value="FAD/NAD(P)-binding domain"/>
    <property type="match status" value="1"/>
</dbReference>
<dbReference type="InterPro" id="IPR050097">
    <property type="entry name" value="Ferredoxin-NADP_redctase_2"/>
</dbReference>
<keyword evidence="3" id="KW-0560">Oxidoreductase</keyword>
<dbReference type="InterPro" id="IPR036188">
    <property type="entry name" value="FAD/NAD-bd_sf"/>
</dbReference>
<name>A0A854QNV0_CRYNE</name>
<dbReference type="OrthoDB" id="10260355at2759"/>
<organism evidence="5 6">
    <name type="scientific">Cryptococcus neoformans Tu259-1</name>
    <dbReference type="NCBI Taxonomy" id="1230072"/>
    <lineage>
        <taxon>Eukaryota</taxon>
        <taxon>Fungi</taxon>
        <taxon>Dikarya</taxon>
        <taxon>Basidiomycota</taxon>
        <taxon>Agaricomycotina</taxon>
        <taxon>Tremellomycetes</taxon>
        <taxon>Tremellales</taxon>
        <taxon>Cryptococcaceae</taxon>
        <taxon>Cryptococcus</taxon>
        <taxon>Cryptococcus neoformans species complex</taxon>
    </lineage>
</organism>
<proteinExistence type="inferred from homology"/>
<evidence type="ECO:0000259" key="4">
    <source>
        <dbReference type="Pfam" id="PF07992"/>
    </source>
</evidence>
<evidence type="ECO:0000256" key="2">
    <source>
        <dbReference type="ARBA" id="ARBA00022630"/>
    </source>
</evidence>
<comment type="caution">
    <text evidence="5">The sequence shown here is derived from an EMBL/GenBank/DDBJ whole genome shotgun (WGS) entry which is preliminary data.</text>
</comment>
<evidence type="ECO:0000313" key="6">
    <source>
        <dbReference type="Proteomes" id="UP000199727"/>
    </source>
</evidence>